<proteinExistence type="predicted"/>
<comment type="caution">
    <text evidence="2">The sequence shown here is derived from an EMBL/GenBank/DDBJ whole genome shotgun (WGS) entry which is preliminary data.</text>
</comment>
<feature type="domain" description="HD-GYP" evidence="1">
    <location>
        <begin position="206"/>
        <end position="392"/>
    </location>
</feature>
<gene>
    <name evidence="2" type="ORF">C7959_14215</name>
</gene>
<organism evidence="2 3">
    <name type="scientific">Orenia marismortui</name>
    <dbReference type="NCBI Taxonomy" id="46469"/>
    <lineage>
        <taxon>Bacteria</taxon>
        <taxon>Bacillati</taxon>
        <taxon>Bacillota</taxon>
        <taxon>Clostridia</taxon>
        <taxon>Halanaerobiales</taxon>
        <taxon>Halobacteroidaceae</taxon>
        <taxon>Orenia</taxon>
    </lineage>
</organism>
<dbReference type="SMART" id="SM00471">
    <property type="entry name" value="HDc"/>
    <property type="match status" value="2"/>
</dbReference>
<dbReference type="EMBL" id="SOEG01000042">
    <property type="protein sequence ID" value="TDX46348.1"/>
    <property type="molecule type" value="Genomic_DNA"/>
</dbReference>
<dbReference type="AlphaFoldDB" id="A0A4R8GNW6"/>
<dbReference type="Gene3D" id="1.10.3210.10">
    <property type="entry name" value="Hypothetical protein af1432"/>
    <property type="match status" value="2"/>
</dbReference>
<reference evidence="2 3" key="1">
    <citation type="submission" date="2019-03" db="EMBL/GenBank/DDBJ databases">
        <title>Subsurface microbial communities from deep shales in Ohio and West Virginia, USA.</title>
        <authorList>
            <person name="Wrighton K."/>
        </authorList>
    </citation>
    <scope>NUCLEOTIDE SEQUENCE [LARGE SCALE GENOMIC DNA]</scope>
    <source>
        <strain evidence="2 3">MSL 6dP</strain>
    </source>
</reference>
<protein>
    <submittedName>
        <fullName evidence="2">HD-GYP domain-containing protein (C-di-GMP phosphodiesterase class II)</fullName>
    </submittedName>
</protein>
<evidence type="ECO:0000259" key="1">
    <source>
        <dbReference type="PROSITE" id="PS51832"/>
    </source>
</evidence>
<accession>A0A4R8GNW6</accession>
<dbReference type="Pfam" id="PF13487">
    <property type="entry name" value="HD_5"/>
    <property type="match status" value="1"/>
</dbReference>
<keyword evidence="3" id="KW-1185">Reference proteome</keyword>
<dbReference type="Pfam" id="PF01966">
    <property type="entry name" value="HD"/>
    <property type="match status" value="1"/>
</dbReference>
<dbReference type="InterPro" id="IPR037522">
    <property type="entry name" value="HD_GYP_dom"/>
</dbReference>
<dbReference type="PANTHER" id="PTHR43155:SF1">
    <property type="entry name" value="3'3'-CGAMP-SPECIFIC PHOSPHODIESTERASE 1"/>
    <property type="match status" value="1"/>
</dbReference>
<dbReference type="InterPro" id="IPR003607">
    <property type="entry name" value="HD/PDEase_dom"/>
</dbReference>
<dbReference type="Proteomes" id="UP000295832">
    <property type="component" value="Unassembled WGS sequence"/>
</dbReference>
<sequence>MKFNLNKFLISCSFLLDFIEIDILDNITNHCKRVGYISLKIGESFHLSEKEKFNLLAFAILHDIGGVENKKKVSKDELEQAKEHCIIGERSIRNFPFFFDQHKNIILYHHENYDGSGFFQKEKDEIPLFSQIISIADYCELIYSSDKSREEIILEIKKEQGKKFSEDMVKKFMEISQRESFWLNLKDEFILSAVEAESPKFNLDCSYQQLNEVTTLFSDIIDSKSQFTKRHSAGLSKKAEIMAEFYNFRPEKKYKFIIAANLHDLGKLAISNSILDKPGKLTKEEFYKMKAHTFYTRKVLERIDGFDEITEWAANHHEKLDGSGYPYGFDKDDLDFPSQIMMALDIYQALREDRPYRTTMSHAKAMGILNTLVPAGKLNLKIVSDIAKVFKP</sequence>
<dbReference type="STRING" id="926561.GCA_000379025_01218"/>
<dbReference type="InterPro" id="IPR006674">
    <property type="entry name" value="HD_domain"/>
</dbReference>
<dbReference type="PANTHER" id="PTHR43155">
    <property type="entry name" value="CYCLIC DI-GMP PHOSPHODIESTERASE PA4108-RELATED"/>
    <property type="match status" value="1"/>
</dbReference>
<dbReference type="PROSITE" id="PS51832">
    <property type="entry name" value="HD_GYP"/>
    <property type="match status" value="1"/>
</dbReference>
<name>A0A4R8GNW6_9FIRM</name>
<dbReference type="CDD" id="cd00077">
    <property type="entry name" value="HDc"/>
    <property type="match status" value="2"/>
</dbReference>
<dbReference type="RefSeq" id="WP_134118793.1">
    <property type="nucleotide sequence ID" value="NZ_SOEG01000042.1"/>
</dbReference>
<evidence type="ECO:0000313" key="2">
    <source>
        <dbReference type="EMBL" id="TDX46348.1"/>
    </source>
</evidence>
<dbReference type="SUPFAM" id="SSF109604">
    <property type="entry name" value="HD-domain/PDEase-like"/>
    <property type="match status" value="2"/>
</dbReference>
<evidence type="ECO:0000313" key="3">
    <source>
        <dbReference type="Proteomes" id="UP000295832"/>
    </source>
</evidence>